<sequence length="30" mass="3235">MVLPLGLFGATGVSDGAPQTLQRRRRPAIR</sequence>
<organism evidence="1 2">
    <name type="scientific">Streptomyces roseochromogenus subsp. oscitans DS 12.976</name>
    <dbReference type="NCBI Taxonomy" id="1352936"/>
    <lineage>
        <taxon>Bacteria</taxon>
        <taxon>Bacillati</taxon>
        <taxon>Actinomycetota</taxon>
        <taxon>Actinomycetes</taxon>
        <taxon>Kitasatosporales</taxon>
        <taxon>Streptomycetaceae</taxon>
        <taxon>Streptomyces</taxon>
    </lineage>
</organism>
<reference evidence="1 2" key="1">
    <citation type="journal article" date="2014" name="Genome Announc.">
        <title>Draft Genome Sequence of Streptomyces roseochromogenes subsp. oscitans DS 12.976, Producer of the Aminocoumarin Antibiotic Clorobiocin.</title>
        <authorList>
            <person name="Ruckert C."/>
            <person name="Kalinowski J."/>
            <person name="Heide L."/>
            <person name="Apel A.K."/>
        </authorList>
    </citation>
    <scope>NUCLEOTIDE SEQUENCE [LARGE SCALE GENOMIC DNA]</scope>
    <source>
        <strain evidence="1 2">DS 12.976</strain>
    </source>
</reference>
<dbReference type="EMBL" id="AWQX01000288">
    <property type="protein sequence ID" value="EST23232.1"/>
    <property type="molecule type" value="Genomic_DNA"/>
</dbReference>
<accession>V6JTT1</accession>
<dbReference type="STRING" id="1352936.M878_33610"/>
<evidence type="ECO:0000313" key="2">
    <source>
        <dbReference type="Proteomes" id="UP000017984"/>
    </source>
</evidence>
<proteinExistence type="predicted"/>
<dbReference type="Proteomes" id="UP000017984">
    <property type="component" value="Chromosome"/>
</dbReference>
<gene>
    <name evidence="1" type="ORF">M878_33610</name>
</gene>
<protein>
    <submittedName>
        <fullName evidence="1">Uncharacterized protein</fullName>
    </submittedName>
</protein>
<dbReference type="PATRIC" id="fig|1352936.5.peg.7001"/>
<keyword evidence="2" id="KW-1185">Reference proteome</keyword>
<dbReference type="HOGENOM" id="CLU_3405805_0_0_11"/>
<evidence type="ECO:0000313" key="1">
    <source>
        <dbReference type="EMBL" id="EST23232.1"/>
    </source>
</evidence>
<dbReference type="AlphaFoldDB" id="V6JTT1"/>
<comment type="caution">
    <text evidence="1">The sequence shown here is derived from an EMBL/GenBank/DDBJ whole genome shotgun (WGS) entry which is preliminary data.</text>
</comment>
<name>V6JTT1_STRRC</name>